<sequence>MRLLTHVAQRIVNEVNQVLSEEVIVMNREGTIIAASDRSRIGSFHQGGKEVIMTEQKLLITEKETERLQGVKVGLNLPIRFQQKVIGAVGITGSKSGAALHGELIQRLTELIIEEAYAAEKLDSELRGLETFVYEWLHTETVTAELQDRGYILGIEMSEARYCVLLQLWQQQEEALEPGVEIDVLETIRSVFPNEQKDVLVRWGRGRFALLASAKQHSRHGLAQELVTLARKIKEKYHLGLRAGISRQQPDPLQMNLAYREAQQALAVKKAEEPIIFYDTFILEVVLAEAKPETRQHIIDKALGQLQAETELIETLQAYFAHQLSIKETATALHIHINTLHYRLKRIQELSGCQLKETKDLVALFIALWYYKEQSIR</sequence>
<dbReference type="EMBL" id="JAMBOL010000001">
    <property type="protein sequence ID" value="MCM3712762.1"/>
    <property type="molecule type" value="Genomic_DNA"/>
</dbReference>
<dbReference type="Pfam" id="PF13556">
    <property type="entry name" value="HTH_30"/>
    <property type="match status" value="1"/>
</dbReference>
<evidence type="ECO:0000259" key="2">
    <source>
        <dbReference type="Pfam" id="PF05651"/>
    </source>
</evidence>
<comment type="caution">
    <text evidence="5">The sequence shown here is derived from an EMBL/GenBank/DDBJ whole genome shotgun (WGS) entry which is preliminary data.</text>
</comment>
<feature type="domain" description="Putative sugar diacid recognition" evidence="2">
    <location>
        <begin position="5"/>
        <end position="136"/>
    </location>
</feature>
<dbReference type="InterPro" id="IPR051448">
    <property type="entry name" value="CdaR-like_regulators"/>
</dbReference>
<dbReference type="InterPro" id="IPR025736">
    <property type="entry name" value="PucR_C-HTH_dom"/>
</dbReference>
<keyword evidence="6" id="KW-1185">Reference proteome</keyword>
<dbReference type="Gene3D" id="1.10.10.2840">
    <property type="entry name" value="PucR C-terminal helix-turn-helix domain"/>
    <property type="match status" value="1"/>
</dbReference>
<dbReference type="PANTHER" id="PTHR33744">
    <property type="entry name" value="CARBOHYDRATE DIACID REGULATOR"/>
    <property type="match status" value="1"/>
</dbReference>
<comment type="similarity">
    <text evidence="1">Belongs to the CdaR family.</text>
</comment>
<evidence type="ECO:0000313" key="6">
    <source>
        <dbReference type="Proteomes" id="UP001139179"/>
    </source>
</evidence>
<accession>A0A9X2IMV0</accession>
<dbReference type="PANTHER" id="PTHR33744:SF16">
    <property type="entry name" value="CARBOHYDRATE DIACID REGULATOR"/>
    <property type="match status" value="1"/>
</dbReference>
<evidence type="ECO:0000313" key="5">
    <source>
        <dbReference type="EMBL" id="MCM3712762.1"/>
    </source>
</evidence>
<gene>
    <name evidence="5" type="ORF">M3202_01590</name>
</gene>
<feature type="domain" description="PucR C-terminal helix-turn-helix" evidence="3">
    <location>
        <begin position="312"/>
        <end position="368"/>
    </location>
</feature>
<dbReference type="Proteomes" id="UP001139179">
    <property type="component" value="Unassembled WGS sequence"/>
</dbReference>
<dbReference type="InterPro" id="IPR008599">
    <property type="entry name" value="Diacid_rec"/>
</dbReference>
<dbReference type="InterPro" id="IPR042070">
    <property type="entry name" value="PucR_C-HTH_sf"/>
</dbReference>
<evidence type="ECO:0000259" key="3">
    <source>
        <dbReference type="Pfam" id="PF13556"/>
    </source>
</evidence>
<name>A0A9X2IMV0_9BACI</name>
<reference evidence="5" key="1">
    <citation type="submission" date="2022-05" db="EMBL/GenBank/DDBJ databases">
        <title>Comparative Genomics of Spacecraft Associated Microbes.</title>
        <authorList>
            <person name="Tran M.T."/>
            <person name="Wright A."/>
            <person name="Seuylemezian A."/>
            <person name="Eisen J."/>
            <person name="Coil D."/>
        </authorList>
    </citation>
    <scope>NUCLEOTIDE SEQUENCE</scope>
    <source>
        <strain evidence="5">214.1.1</strain>
    </source>
</reference>
<evidence type="ECO:0000259" key="4">
    <source>
        <dbReference type="Pfam" id="PF17853"/>
    </source>
</evidence>
<proteinExistence type="inferred from homology"/>
<dbReference type="InterPro" id="IPR041522">
    <property type="entry name" value="CdaR_GGDEF"/>
</dbReference>
<dbReference type="AlphaFoldDB" id="A0A9X2IMV0"/>
<evidence type="ECO:0000256" key="1">
    <source>
        <dbReference type="ARBA" id="ARBA00006754"/>
    </source>
</evidence>
<feature type="domain" description="CdaR GGDEF-like" evidence="4">
    <location>
        <begin position="143"/>
        <end position="268"/>
    </location>
</feature>
<organism evidence="5 6">
    <name type="scientific">Halalkalibacter oceani</name>
    <dbReference type="NCBI Taxonomy" id="1653776"/>
    <lineage>
        <taxon>Bacteria</taxon>
        <taxon>Bacillati</taxon>
        <taxon>Bacillota</taxon>
        <taxon>Bacilli</taxon>
        <taxon>Bacillales</taxon>
        <taxon>Bacillaceae</taxon>
        <taxon>Halalkalibacter</taxon>
    </lineage>
</organism>
<dbReference type="RefSeq" id="WP_251221617.1">
    <property type="nucleotide sequence ID" value="NZ_JAMBOL010000001.1"/>
</dbReference>
<dbReference type="Pfam" id="PF05651">
    <property type="entry name" value="Diacid_rec"/>
    <property type="match status" value="1"/>
</dbReference>
<dbReference type="Pfam" id="PF17853">
    <property type="entry name" value="GGDEF_2"/>
    <property type="match status" value="1"/>
</dbReference>
<protein>
    <submittedName>
        <fullName evidence="5">Helix-turn-helix domain-containing protein</fullName>
    </submittedName>
</protein>